<proteinExistence type="predicted"/>
<sequence length="105" mass="11445">MDGPNIGFGKWLLVIFIQLTRSRSSGNEDNAIIVPIYLPPDNGTTPSQVTSLDNIPNDSSIKLSPHIEAVISHLKTWSETTHRLPGTCPLYPAVLSLLKSLVVPE</sequence>
<evidence type="ECO:0000313" key="3">
    <source>
        <dbReference type="Proteomes" id="UP001152795"/>
    </source>
</evidence>
<dbReference type="EMBL" id="CACRXK020013445">
    <property type="protein sequence ID" value="CAB4025152.1"/>
    <property type="molecule type" value="Genomic_DNA"/>
</dbReference>
<dbReference type="AlphaFoldDB" id="A0A7D9L4S8"/>
<reference evidence="2" key="1">
    <citation type="submission" date="2020-04" db="EMBL/GenBank/DDBJ databases">
        <authorList>
            <person name="Alioto T."/>
            <person name="Alioto T."/>
            <person name="Gomez Garrido J."/>
        </authorList>
    </citation>
    <scope>NUCLEOTIDE SEQUENCE</scope>
    <source>
        <strain evidence="2">A484AB</strain>
    </source>
</reference>
<comment type="caution">
    <text evidence="2">The sequence shown here is derived from an EMBL/GenBank/DDBJ whole genome shotgun (WGS) entry which is preliminary data.</text>
</comment>
<feature type="domain" description="Mediator of RNA polymerase II transcription subunit 14 C-terminal" evidence="1">
    <location>
        <begin position="13"/>
        <end position="104"/>
    </location>
</feature>
<dbReference type="Proteomes" id="UP001152795">
    <property type="component" value="Unassembled WGS sequence"/>
</dbReference>
<keyword evidence="3" id="KW-1185">Reference proteome</keyword>
<organism evidence="2 3">
    <name type="scientific">Paramuricea clavata</name>
    <name type="common">Red gorgonian</name>
    <name type="synonym">Violescent sea-whip</name>
    <dbReference type="NCBI Taxonomy" id="317549"/>
    <lineage>
        <taxon>Eukaryota</taxon>
        <taxon>Metazoa</taxon>
        <taxon>Cnidaria</taxon>
        <taxon>Anthozoa</taxon>
        <taxon>Octocorallia</taxon>
        <taxon>Malacalcyonacea</taxon>
        <taxon>Plexauridae</taxon>
        <taxon>Paramuricea</taxon>
    </lineage>
</organism>
<accession>A0A7D9L4S8</accession>
<dbReference type="Pfam" id="PF25069">
    <property type="entry name" value="Med14_C"/>
    <property type="match status" value="1"/>
</dbReference>
<dbReference type="InterPro" id="IPR056877">
    <property type="entry name" value="Med14_C"/>
</dbReference>
<evidence type="ECO:0000313" key="2">
    <source>
        <dbReference type="EMBL" id="CAB4025152.1"/>
    </source>
</evidence>
<evidence type="ECO:0000259" key="1">
    <source>
        <dbReference type="Pfam" id="PF25069"/>
    </source>
</evidence>
<name>A0A7D9L4S8_PARCT</name>
<protein>
    <recommendedName>
        <fullName evidence="1">Mediator of RNA polymerase II transcription subunit 14 C-terminal domain-containing protein</fullName>
    </recommendedName>
</protein>
<gene>
    <name evidence="2" type="ORF">PACLA_8A045157</name>
</gene>